<evidence type="ECO:0000256" key="2">
    <source>
        <dbReference type="ARBA" id="ARBA00022679"/>
    </source>
</evidence>
<dbReference type="Pfam" id="PF12937">
    <property type="entry name" value="F-box-like"/>
    <property type="match status" value="1"/>
</dbReference>
<feature type="domain" description="Protein kinase" evidence="7">
    <location>
        <begin position="303"/>
        <end position="628"/>
    </location>
</feature>
<feature type="region of interest" description="Disordered" evidence="6">
    <location>
        <begin position="993"/>
        <end position="1047"/>
    </location>
</feature>
<evidence type="ECO:0000256" key="4">
    <source>
        <dbReference type="ARBA" id="ARBA00022777"/>
    </source>
</evidence>
<evidence type="ECO:0000259" key="7">
    <source>
        <dbReference type="PROSITE" id="PS50011"/>
    </source>
</evidence>
<organism evidence="9">
    <name type="scientific">Ganoderma boninense</name>
    <dbReference type="NCBI Taxonomy" id="34458"/>
    <lineage>
        <taxon>Eukaryota</taxon>
        <taxon>Fungi</taxon>
        <taxon>Dikarya</taxon>
        <taxon>Basidiomycota</taxon>
        <taxon>Agaricomycotina</taxon>
        <taxon>Agaricomycetes</taxon>
        <taxon>Polyporales</taxon>
        <taxon>Polyporaceae</taxon>
        <taxon>Ganoderma</taxon>
    </lineage>
</organism>
<protein>
    <submittedName>
        <fullName evidence="9">Mitogen-activated protein kinase HOG1 (MAP kinase HOG1) (EC)</fullName>
        <ecNumber evidence="9">2.7.11.24</ecNumber>
    </submittedName>
</protein>
<dbReference type="InterPro" id="IPR011009">
    <property type="entry name" value="Kinase-like_dom_sf"/>
</dbReference>
<accession>A0A5K1JYS2</accession>
<dbReference type="Gene3D" id="1.20.1280.50">
    <property type="match status" value="1"/>
</dbReference>
<feature type="region of interest" description="Disordered" evidence="6">
    <location>
        <begin position="803"/>
        <end position="823"/>
    </location>
</feature>
<dbReference type="Gene3D" id="3.30.200.20">
    <property type="entry name" value="Phosphorylase Kinase, domain 1"/>
    <property type="match status" value="1"/>
</dbReference>
<keyword evidence="2 9" id="KW-0808">Transferase</keyword>
<dbReference type="Gene3D" id="1.10.510.10">
    <property type="entry name" value="Transferase(Phosphotransferase) domain 1"/>
    <property type="match status" value="1"/>
</dbReference>
<feature type="region of interest" description="Disordered" evidence="6">
    <location>
        <begin position="158"/>
        <end position="203"/>
    </location>
</feature>
<feature type="region of interest" description="Disordered" evidence="6">
    <location>
        <begin position="844"/>
        <end position="880"/>
    </location>
</feature>
<evidence type="ECO:0000256" key="6">
    <source>
        <dbReference type="SAM" id="MobiDB-lite"/>
    </source>
</evidence>
<feature type="region of interest" description="Disordered" evidence="6">
    <location>
        <begin position="19"/>
        <end position="85"/>
    </location>
</feature>
<feature type="compositionally biased region" description="Polar residues" evidence="6">
    <location>
        <begin position="1036"/>
        <end position="1047"/>
    </location>
</feature>
<keyword evidence="4 9" id="KW-0418">Kinase</keyword>
<evidence type="ECO:0000256" key="1">
    <source>
        <dbReference type="ARBA" id="ARBA00022527"/>
    </source>
</evidence>
<dbReference type="AlphaFoldDB" id="A0A5K1JYS2"/>
<gene>
    <name evidence="9" type="primary">Q92207</name>
</gene>
<feature type="region of interest" description="Disordered" evidence="6">
    <location>
        <begin position="921"/>
        <end position="978"/>
    </location>
</feature>
<dbReference type="PROSITE" id="PS50181">
    <property type="entry name" value="FBOX"/>
    <property type="match status" value="1"/>
</dbReference>
<dbReference type="InterPro" id="IPR036047">
    <property type="entry name" value="F-box-like_dom_sf"/>
</dbReference>
<feature type="domain" description="F-box" evidence="8">
    <location>
        <begin position="80"/>
        <end position="131"/>
    </location>
</feature>
<dbReference type="GO" id="GO:0005524">
    <property type="term" value="F:ATP binding"/>
    <property type="evidence" value="ECO:0007669"/>
    <property type="project" value="UniProtKB-KW"/>
</dbReference>
<evidence type="ECO:0000313" key="9">
    <source>
        <dbReference type="EMBL" id="VWO97145.1"/>
    </source>
</evidence>
<dbReference type="SMART" id="SM00220">
    <property type="entry name" value="S_TKc"/>
    <property type="match status" value="1"/>
</dbReference>
<dbReference type="SUPFAM" id="SSF81383">
    <property type="entry name" value="F-box domain"/>
    <property type="match status" value="1"/>
</dbReference>
<keyword evidence="1" id="KW-0723">Serine/threonine-protein kinase</keyword>
<dbReference type="SMART" id="SM00256">
    <property type="entry name" value="FBOX"/>
    <property type="match status" value="1"/>
</dbReference>
<dbReference type="PROSITE" id="PS50011">
    <property type="entry name" value="PROTEIN_KINASE_DOM"/>
    <property type="match status" value="1"/>
</dbReference>
<name>A0A5K1JYS2_9APHY</name>
<feature type="compositionally biased region" description="Basic and acidic residues" evidence="6">
    <location>
        <begin position="185"/>
        <end position="203"/>
    </location>
</feature>
<reference evidence="9" key="1">
    <citation type="submission" date="2019-10" db="EMBL/GenBank/DDBJ databases">
        <authorList>
            <person name="Nor Muhammad N."/>
        </authorList>
    </citation>
    <scope>NUCLEOTIDE SEQUENCE</scope>
</reference>
<dbReference type="GO" id="GO:0004707">
    <property type="term" value="F:MAP kinase activity"/>
    <property type="evidence" value="ECO:0007669"/>
    <property type="project" value="UniProtKB-EC"/>
</dbReference>
<sequence>MSLLQDLLRTQTLDSLDKALSSGRTTPDDDDELINVMSLPGSPGRSRPSSRPTSRPHSPSRGSRPSPFQPLTSLKSGPSKDPLRVLPTDISQRIFALLSIRDLSRCSRVSKKWNRSQTLNYAVWFQHYRKENFHDESLPPGKWTKRESKQNWRTTFLKTVPNRSPPQSPRSGYLTPLRSGQQTPREMREEKWKQEAEATSRPSKVEMREMYKELGGRKARGKGKLGGNISIRADRSQSVLGTSRDSDGFLSPLCGGIVSSMSEPHLPSMSSNLDSPPLETPPSEERSPFTSIPDAFFRRRTGSRWLSQTKSGSTSRTATNEASFEVEHLGDIRAFDSGWLDDDVEEVMVVTKKDKKRRPLSAIVDSASRDRIRRSPYKVKLKSDNRTMDANQFEYVRSLMSDDGGETLLARKFDNGQIYTVKLVRKLSHSAARLVARMRNEQAALKLLTKLEVAFVTRLWWSFEDERAMYLVTAAGIIGLHERGLVHTDLRPDCILIDEEGHVVISDFSKARFLRGDSATYRAESSGCLPEDQMFHAPELVLGWDHDYVVDWWSFGLLLFWIFTRTHPFVIDADNVHSAILHSKIFHARLMEDYPAMDESVYRLVARCLQRNPALRIDGVGVKMHEYFEEIVTTKRLPAPFSSLTKDTFPFTAMGTGDSHLRLSTANSASQDLGHFSFSWQRTLSSSASMESAGPRATRQRRRSVRILASPGDVTVIPSQSTAPVDPLPDIPKTGPESVAQAVSTSPPIEDSVDPDVSIIPSLSATPCIGLPLPSPLESRVGNLRKYASLNFDDLDSLASTNSSLPAAESSGPLLGHSESTTPLRRTKSILGISLESFRDVDDSVSSGSGRWTSKLRRRSQAGTPIPKTPVIPPTPPVPVPPPADLPKGVEKIGNGIGYNHRDRRPAMNLASLTPRTCHALFSGRRAKNKQKRSREDYQSVDGGGGHRDKDQVKDKAKEDEVAGTPSAQGLGREEEVEEDLMDEVMKEIYGDEWNAGASPDPDTSGAGMPWGDVLAPGTFEKAGDASFAGPGSTLRLVTSPSTLMLR</sequence>
<dbReference type="EC" id="2.7.11.24" evidence="9"/>
<keyword evidence="3" id="KW-0547">Nucleotide-binding</keyword>
<keyword evidence="5" id="KW-0067">ATP-binding</keyword>
<dbReference type="SUPFAM" id="SSF56112">
    <property type="entry name" value="Protein kinase-like (PK-like)"/>
    <property type="match status" value="1"/>
</dbReference>
<evidence type="ECO:0000259" key="8">
    <source>
        <dbReference type="PROSITE" id="PS50181"/>
    </source>
</evidence>
<proteinExistence type="predicted"/>
<dbReference type="InterPro" id="IPR001810">
    <property type="entry name" value="F-box_dom"/>
</dbReference>
<feature type="compositionally biased region" description="Basic and acidic residues" evidence="6">
    <location>
        <begin position="945"/>
        <end position="961"/>
    </location>
</feature>
<feature type="compositionally biased region" description="Pro residues" evidence="6">
    <location>
        <begin position="867"/>
        <end position="880"/>
    </location>
</feature>
<dbReference type="InterPro" id="IPR000719">
    <property type="entry name" value="Prot_kinase_dom"/>
</dbReference>
<feature type="compositionally biased region" description="Low complexity" evidence="6">
    <location>
        <begin position="40"/>
        <end position="66"/>
    </location>
</feature>
<dbReference type="EMBL" id="LR726148">
    <property type="protein sequence ID" value="VWO97145.1"/>
    <property type="molecule type" value="Genomic_DNA"/>
</dbReference>
<evidence type="ECO:0000256" key="3">
    <source>
        <dbReference type="ARBA" id="ARBA00022741"/>
    </source>
</evidence>
<feature type="region of interest" description="Disordered" evidence="6">
    <location>
        <begin position="261"/>
        <end position="293"/>
    </location>
</feature>
<dbReference type="Pfam" id="PF00069">
    <property type="entry name" value="Pkinase"/>
    <property type="match status" value="1"/>
</dbReference>
<dbReference type="PANTHER" id="PTHR24351">
    <property type="entry name" value="RIBOSOMAL PROTEIN S6 KINASE"/>
    <property type="match status" value="1"/>
</dbReference>
<evidence type="ECO:0000256" key="5">
    <source>
        <dbReference type="ARBA" id="ARBA00022840"/>
    </source>
</evidence>